<reference evidence="1 2" key="1">
    <citation type="submission" date="2019-06" db="EMBL/GenBank/DDBJ databases">
        <title>WGS assembly of Gossypium darwinii.</title>
        <authorList>
            <person name="Chen Z.J."/>
            <person name="Sreedasyam A."/>
            <person name="Ando A."/>
            <person name="Song Q."/>
            <person name="De L."/>
            <person name="Hulse-Kemp A."/>
            <person name="Ding M."/>
            <person name="Ye W."/>
            <person name="Kirkbride R."/>
            <person name="Jenkins J."/>
            <person name="Plott C."/>
            <person name="Lovell J."/>
            <person name="Lin Y.-M."/>
            <person name="Vaughn R."/>
            <person name="Liu B."/>
            <person name="Li W."/>
            <person name="Simpson S."/>
            <person name="Scheffler B."/>
            <person name="Saski C."/>
            <person name="Grover C."/>
            <person name="Hu G."/>
            <person name="Conover J."/>
            <person name="Carlson J."/>
            <person name="Shu S."/>
            <person name="Boston L."/>
            <person name="Williams M."/>
            <person name="Peterson D."/>
            <person name="Mcgee K."/>
            <person name="Jones D."/>
            <person name="Wendel J."/>
            <person name="Stelly D."/>
            <person name="Grimwood J."/>
            <person name="Schmutz J."/>
        </authorList>
    </citation>
    <scope>NUCLEOTIDE SEQUENCE [LARGE SCALE GENOMIC DNA]</scope>
    <source>
        <strain evidence="1">1808015.09</strain>
    </source>
</reference>
<accession>A0A5D2AYR0</accession>
<sequence>MVVRCKIQEEMIILTSRNEQGNNTFPLKITTTKKVVAEETKVQKLFFFCASTTDFSITSTFSFKS</sequence>
<gene>
    <name evidence="1" type="ORF">ES288_D10G120900v1</name>
</gene>
<dbReference type="Proteomes" id="UP000323506">
    <property type="component" value="Chromosome D10"/>
</dbReference>
<evidence type="ECO:0000313" key="1">
    <source>
        <dbReference type="EMBL" id="TYG49769.1"/>
    </source>
</evidence>
<proteinExistence type="predicted"/>
<protein>
    <submittedName>
        <fullName evidence="1">Uncharacterized protein</fullName>
    </submittedName>
</protein>
<dbReference type="AlphaFoldDB" id="A0A5D2AYR0"/>
<name>A0A5D2AYR0_GOSDA</name>
<evidence type="ECO:0000313" key="2">
    <source>
        <dbReference type="Proteomes" id="UP000323506"/>
    </source>
</evidence>
<dbReference type="EMBL" id="CM017710">
    <property type="protein sequence ID" value="TYG49769.1"/>
    <property type="molecule type" value="Genomic_DNA"/>
</dbReference>
<keyword evidence="2" id="KW-1185">Reference proteome</keyword>
<organism evidence="1 2">
    <name type="scientific">Gossypium darwinii</name>
    <name type="common">Darwin's cotton</name>
    <name type="synonym">Gossypium barbadense var. darwinii</name>
    <dbReference type="NCBI Taxonomy" id="34276"/>
    <lineage>
        <taxon>Eukaryota</taxon>
        <taxon>Viridiplantae</taxon>
        <taxon>Streptophyta</taxon>
        <taxon>Embryophyta</taxon>
        <taxon>Tracheophyta</taxon>
        <taxon>Spermatophyta</taxon>
        <taxon>Magnoliopsida</taxon>
        <taxon>eudicotyledons</taxon>
        <taxon>Gunneridae</taxon>
        <taxon>Pentapetalae</taxon>
        <taxon>rosids</taxon>
        <taxon>malvids</taxon>
        <taxon>Malvales</taxon>
        <taxon>Malvaceae</taxon>
        <taxon>Malvoideae</taxon>
        <taxon>Gossypium</taxon>
    </lineage>
</organism>